<feature type="chain" id="PRO_5042293893" description="ER membrane protein complex subunit 10" evidence="2">
    <location>
        <begin position="17"/>
        <end position="224"/>
    </location>
</feature>
<dbReference type="CDD" id="cd22209">
    <property type="entry name" value="EMC10"/>
    <property type="match status" value="1"/>
</dbReference>
<evidence type="ECO:0008006" key="5">
    <source>
        <dbReference type="Google" id="ProtNLM"/>
    </source>
</evidence>
<name>A0AAD9FR32_PAPLA</name>
<evidence type="ECO:0000313" key="4">
    <source>
        <dbReference type="Proteomes" id="UP001182556"/>
    </source>
</evidence>
<evidence type="ECO:0000256" key="1">
    <source>
        <dbReference type="SAM" id="MobiDB-lite"/>
    </source>
</evidence>
<reference evidence="3" key="1">
    <citation type="submission" date="2023-02" db="EMBL/GenBank/DDBJ databases">
        <title>Identification and recombinant expression of a fungal hydrolase from Papiliotrema laurentii that hydrolyzes apple cutin and clears colloidal polyester polyurethane.</title>
        <authorList>
            <consortium name="DOE Joint Genome Institute"/>
            <person name="Roman V.A."/>
            <person name="Bojanowski C."/>
            <person name="Crable B.R."/>
            <person name="Wagner D.N."/>
            <person name="Hung C.S."/>
            <person name="Nadeau L.J."/>
            <person name="Schratz L."/>
            <person name="Haridas S."/>
            <person name="Pangilinan J."/>
            <person name="Lipzen A."/>
            <person name="Na H."/>
            <person name="Yan M."/>
            <person name="Ng V."/>
            <person name="Grigoriev I.V."/>
            <person name="Spatafora J.W."/>
            <person name="Barlow D."/>
            <person name="Biffinger J."/>
            <person name="Kelley-Loughnane N."/>
            <person name="Varaljay V.A."/>
            <person name="Crookes-Goodson W.J."/>
        </authorList>
    </citation>
    <scope>NUCLEOTIDE SEQUENCE</scope>
    <source>
        <strain evidence="3">5307AH</strain>
    </source>
</reference>
<evidence type="ECO:0000313" key="3">
    <source>
        <dbReference type="EMBL" id="KAK1924522.1"/>
    </source>
</evidence>
<proteinExistence type="predicted"/>
<evidence type="ECO:0000256" key="2">
    <source>
        <dbReference type="SAM" id="SignalP"/>
    </source>
</evidence>
<sequence length="224" mass="23397">MLFRILLLGYLSLAAASGDTTFPVAHRFLPHPDPSGVEAAWTPFGSISLSPGSGGSAPNGSFQPATQETQREETAASGWYQLSVDLGDGTSLITSVRACHLPSASRETIVLGVSEARGDIHPTSLYLDLGGAVGSDGACKERGQRVQLPSGEDVGVEIRFPPEPKGITLAPPPTLNPGTGKPAEPEVEKSFFQKYWLAILGVGLFVATQIAPEPPQQAGRPGAK</sequence>
<protein>
    <recommendedName>
        <fullName evidence="5">ER membrane protein complex subunit 10</fullName>
    </recommendedName>
</protein>
<feature type="region of interest" description="Disordered" evidence="1">
    <location>
        <begin position="52"/>
        <end position="71"/>
    </location>
</feature>
<feature type="region of interest" description="Disordered" evidence="1">
    <location>
        <begin position="163"/>
        <end position="184"/>
    </location>
</feature>
<keyword evidence="2" id="KW-0732">Signal</keyword>
<dbReference type="Proteomes" id="UP001182556">
    <property type="component" value="Unassembled WGS sequence"/>
</dbReference>
<dbReference type="EMBL" id="JAODAN010000005">
    <property type="protein sequence ID" value="KAK1924522.1"/>
    <property type="molecule type" value="Genomic_DNA"/>
</dbReference>
<keyword evidence="4" id="KW-1185">Reference proteome</keyword>
<dbReference type="AlphaFoldDB" id="A0AAD9FR32"/>
<comment type="caution">
    <text evidence="3">The sequence shown here is derived from an EMBL/GenBank/DDBJ whole genome shotgun (WGS) entry which is preliminary data.</text>
</comment>
<accession>A0AAD9FR32</accession>
<gene>
    <name evidence="3" type="ORF">DB88DRAFT_490754</name>
</gene>
<organism evidence="3 4">
    <name type="scientific">Papiliotrema laurentii</name>
    <name type="common">Cryptococcus laurentii</name>
    <dbReference type="NCBI Taxonomy" id="5418"/>
    <lineage>
        <taxon>Eukaryota</taxon>
        <taxon>Fungi</taxon>
        <taxon>Dikarya</taxon>
        <taxon>Basidiomycota</taxon>
        <taxon>Agaricomycotina</taxon>
        <taxon>Tremellomycetes</taxon>
        <taxon>Tremellales</taxon>
        <taxon>Rhynchogastremaceae</taxon>
        <taxon>Papiliotrema</taxon>
    </lineage>
</organism>
<feature type="signal peptide" evidence="2">
    <location>
        <begin position="1"/>
        <end position="16"/>
    </location>
</feature>